<dbReference type="HAMAP" id="MF_00013">
    <property type="entry name" value="LipB"/>
    <property type="match status" value="1"/>
</dbReference>
<sequence length="331" mass="36646">MAIPAASSSYCPSSPATFAAATWARPRRGRSLCQVAAGGRHGPTPVNWRETALQPRPAAVDRRRCDCFDLHQQIVPFAESQAWQESIVARRKGLAGRGEDHSDTLIALQHPPVFTLGNGTTEECLHFDKENPPCDVHRVDRAGKATYHGPGQLVMYPILNLCYHGKYLDLYQRSLEEVIIRALHSAFSIKASRVDGLTGVWVGDQKVASIGIHVVFPRYITCQGVALNVTTDLSPFEMIVPCGIKGCCMGSIKEILQKASDGRGIDETSLMDQAYNSLIKEFAEVFKLSLDHSPNWSLQQSNDFNKLNSVLLDFCRSQKSVQVDSRDKNYL</sequence>
<evidence type="ECO:0000256" key="4">
    <source>
        <dbReference type="ARBA" id="ARBA00022679"/>
    </source>
</evidence>
<dbReference type="NCBIfam" id="TIGR00214">
    <property type="entry name" value="lipB"/>
    <property type="match status" value="1"/>
</dbReference>
<comment type="caution">
    <text evidence="7">The sequence shown here is derived from an EMBL/GenBank/DDBJ whole genome shotgun (WGS) entry which is preliminary data.</text>
</comment>
<evidence type="ECO:0000313" key="8">
    <source>
        <dbReference type="Proteomes" id="UP000823388"/>
    </source>
</evidence>
<dbReference type="EC" id="2.3.1.181" evidence="3"/>
<accession>A0A8T0UHQ2</accession>
<dbReference type="OrthoDB" id="19908at2759"/>
<feature type="domain" description="BPL/LPL catalytic" evidence="6">
    <location>
        <begin position="99"/>
        <end position="290"/>
    </location>
</feature>
<protein>
    <recommendedName>
        <fullName evidence="3">lipoyl(octanoyl) transferase</fullName>
        <ecNumber evidence="3">2.3.1.181</ecNumber>
    </recommendedName>
</protein>
<dbReference type="SUPFAM" id="SSF55681">
    <property type="entry name" value="Class II aaRS and biotin synthetases"/>
    <property type="match status" value="1"/>
</dbReference>
<reference evidence="7" key="1">
    <citation type="submission" date="2020-05" db="EMBL/GenBank/DDBJ databases">
        <title>WGS assembly of Panicum virgatum.</title>
        <authorList>
            <person name="Lovell J.T."/>
            <person name="Jenkins J."/>
            <person name="Shu S."/>
            <person name="Juenger T.E."/>
            <person name="Schmutz J."/>
        </authorList>
    </citation>
    <scope>NUCLEOTIDE SEQUENCE</scope>
    <source>
        <strain evidence="7">AP13</strain>
    </source>
</reference>
<dbReference type="PANTHER" id="PTHR10993:SF7">
    <property type="entry name" value="LIPOYLTRANSFERASE 2, MITOCHONDRIAL-RELATED"/>
    <property type="match status" value="1"/>
</dbReference>
<dbReference type="Proteomes" id="UP000823388">
    <property type="component" value="Chromosome 3N"/>
</dbReference>
<dbReference type="PANTHER" id="PTHR10993">
    <property type="entry name" value="OCTANOYLTRANSFERASE"/>
    <property type="match status" value="1"/>
</dbReference>
<dbReference type="Pfam" id="PF21948">
    <property type="entry name" value="LplA-B_cat"/>
    <property type="match status" value="1"/>
</dbReference>
<dbReference type="InterPro" id="IPR000544">
    <property type="entry name" value="Octanoyltransferase"/>
</dbReference>
<dbReference type="EMBL" id="CM029042">
    <property type="protein sequence ID" value="KAG2621897.1"/>
    <property type="molecule type" value="Genomic_DNA"/>
</dbReference>
<keyword evidence="8" id="KW-1185">Reference proteome</keyword>
<evidence type="ECO:0000256" key="1">
    <source>
        <dbReference type="ARBA" id="ARBA00004821"/>
    </source>
</evidence>
<evidence type="ECO:0000256" key="3">
    <source>
        <dbReference type="ARBA" id="ARBA00012334"/>
    </source>
</evidence>
<keyword evidence="4" id="KW-0808">Transferase</keyword>
<dbReference type="AlphaFoldDB" id="A0A8T0UHQ2"/>
<comment type="similarity">
    <text evidence="2">Belongs to the LipB family.</text>
</comment>
<dbReference type="Gene3D" id="3.30.930.10">
    <property type="entry name" value="Bira Bifunctional Protein, Domain 2"/>
    <property type="match status" value="1"/>
</dbReference>
<dbReference type="PROSITE" id="PS51733">
    <property type="entry name" value="BPL_LPL_CATALYTIC"/>
    <property type="match status" value="1"/>
</dbReference>
<dbReference type="GO" id="GO:0033819">
    <property type="term" value="F:lipoyl(octanoyl) transferase activity"/>
    <property type="evidence" value="ECO:0007669"/>
    <property type="project" value="UniProtKB-EC"/>
</dbReference>
<dbReference type="InterPro" id="IPR004143">
    <property type="entry name" value="BPL_LPL_catalytic"/>
</dbReference>
<dbReference type="InterPro" id="IPR045864">
    <property type="entry name" value="aa-tRNA-synth_II/BPL/LPL"/>
</dbReference>
<keyword evidence="5" id="KW-0012">Acyltransferase</keyword>
<dbReference type="CDD" id="cd16444">
    <property type="entry name" value="LipB"/>
    <property type="match status" value="1"/>
</dbReference>
<organism evidence="7 8">
    <name type="scientific">Panicum virgatum</name>
    <name type="common">Blackwell switchgrass</name>
    <dbReference type="NCBI Taxonomy" id="38727"/>
    <lineage>
        <taxon>Eukaryota</taxon>
        <taxon>Viridiplantae</taxon>
        <taxon>Streptophyta</taxon>
        <taxon>Embryophyta</taxon>
        <taxon>Tracheophyta</taxon>
        <taxon>Spermatophyta</taxon>
        <taxon>Magnoliopsida</taxon>
        <taxon>Liliopsida</taxon>
        <taxon>Poales</taxon>
        <taxon>Poaceae</taxon>
        <taxon>PACMAD clade</taxon>
        <taxon>Panicoideae</taxon>
        <taxon>Panicodae</taxon>
        <taxon>Paniceae</taxon>
        <taxon>Panicinae</taxon>
        <taxon>Panicum</taxon>
        <taxon>Panicum sect. Hiantes</taxon>
    </lineage>
</organism>
<proteinExistence type="inferred from homology"/>
<name>A0A8T0UHQ2_PANVG</name>
<comment type="pathway">
    <text evidence="1">Protein modification; protein lipoylation via endogenous pathway; protein N(6)-(lipoyl)lysine from octanoyl-[acyl-carrier-protein]: step 1/2.</text>
</comment>
<evidence type="ECO:0000256" key="5">
    <source>
        <dbReference type="ARBA" id="ARBA00023315"/>
    </source>
</evidence>
<dbReference type="GO" id="GO:0009249">
    <property type="term" value="P:protein lipoylation"/>
    <property type="evidence" value="ECO:0007669"/>
    <property type="project" value="InterPro"/>
</dbReference>
<gene>
    <name evidence="7" type="ORF">PVAP13_3NG299700</name>
</gene>
<evidence type="ECO:0000256" key="2">
    <source>
        <dbReference type="ARBA" id="ARBA00007907"/>
    </source>
</evidence>
<evidence type="ECO:0000313" key="7">
    <source>
        <dbReference type="EMBL" id="KAG2621897.1"/>
    </source>
</evidence>
<evidence type="ECO:0000259" key="6">
    <source>
        <dbReference type="PROSITE" id="PS51733"/>
    </source>
</evidence>